<dbReference type="GeneID" id="93685635"/>
<organism evidence="2 3">
    <name type="scientific">Qipengyuania citrea LAMA 915</name>
    <dbReference type="NCBI Taxonomy" id="1306953"/>
    <lineage>
        <taxon>Bacteria</taxon>
        <taxon>Pseudomonadati</taxon>
        <taxon>Pseudomonadota</taxon>
        <taxon>Alphaproteobacteria</taxon>
        <taxon>Sphingomonadales</taxon>
        <taxon>Erythrobacteraceae</taxon>
        <taxon>Qipengyuania</taxon>
    </lineage>
</organism>
<dbReference type="AlphaFoldDB" id="A0A0L1KBG8"/>
<dbReference type="PATRIC" id="fig|1306953.7.peg.2371"/>
<keyword evidence="1" id="KW-0812">Transmembrane</keyword>
<evidence type="ECO:0000256" key="1">
    <source>
        <dbReference type="SAM" id="Phobius"/>
    </source>
</evidence>
<keyword evidence="1" id="KW-0472">Membrane</keyword>
<dbReference type="Proteomes" id="UP000037446">
    <property type="component" value="Unassembled WGS sequence"/>
</dbReference>
<dbReference type="EMBL" id="JYNE01000027">
    <property type="protein sequence ID" value="KNH01276.1"/>
    <property type="molecule type" value="Genomic_DNA"/>
</dbReference>
<protein>
    <submittedName>
        <fullName evidence="2">Uncharacterized protein</fullName>
    </submittedName>
</protein>
<gene>
    <name evidence="2" type="ORF">J121_2294</name>
</gene>
<name>A0A0L1KBG8_9SPHN</name>
<sequence>MEIVTILVALVLAWIAWKVLVGLVKFGVLALIAVAAIYFLSQGGAF</sequence>
<keyword evidence="1" id="KW-1133">Transmembrane helix</keyword>
<accession>A0A0L1KBG8</accession>
<reference evidence="2" key="1">
    <citation type="submission" date="2015-02" db="EMBL/GenBank/DDBJ databases">
        <authorList>
            <person name="Chooi Y.-H."/>
        </authorList>
    </citation>
    <scope>NUCLEOTIDE SEQUENCE [LARGE SCALE GENOMIC DNA]</scope>
    <source>
        <strain evidence="2">LAMA 915</strain>
    </source>
</reference>
<dbReference type="RefSeq" id="WP_197458229.1">
    <property type="nucleotide sequence ID" value="NZ_JYNE01000027.1"/>
</dbReference>
<proteinExistence type="predicted"/>
<comment type="caution">
    <text evidence="2">The sequence shown here is derived from an EMBL/GenBank/DDBJ whole genome shotgun (WGS) entry which is preliminary data.</text>
</comment>
<evidence type="ECO:0000313" key="2">
    <source>
        <dbReference type="EMBL" id="KNH01276.1"/>
    </source>
</evidence>
<feature type="transmembrane region" description="Helical" evidence="1">
    <location>
        <begin position="6"/>
        <end position="39"/>
    </location>
</feature>
<evidence type="ECO:0000313" key="3">
    <source>
        <dbReference type="Proteomes" id="UP000037446"/>
    </source>
</evidence>